<evidence type="ECO:0000313" key="10">
    <source>
        <dbReference type="Proteomes" id="UP001604277"/>
    </source>
</evidence>
<keyword evidence="1 7" id="KW-0698">rRNA processing</keyword>
<accession>A0ABD1U663</accession>
<dbReference type="InterPro" id="IPR029063">
    <property type="entry name" value="SAM-dependent_MTases_sf"/>
</dbReference>
<feature type="binding site" evidence="6">
    <location>
        <position position="152"/>
    </location>
    <ligand>
        <name>S-adenosyl-L-methionine</name>
        <dbReference type="ChEBI" id="CHEBI:59789"/>
    </ligand>
</feature>
<dbReference type="Pfam" id="PF00398">
    <property type="entry name" value="RrnaAD"/>
    <property type="match status" value="1"/>
</dbReference>
<evidence type="ECO:0000256" key="6">
    <source>
        <dbReference type="PROSITE-ProRule" id="PRU01026"/>
    </source>
</evidence>
<evidence type="ECO:0000256" key="1">
    <source>
        <dbReference type="ARBA" id="ARBA00022552"/>
    </source>
</evidence>
<evidence type="ECO:0000256" key="3">
    <source>
        <dbReference type="ARBA" id="ARBA00022679"/>
    </source>
</evidence>
<name>A0ABD1U663_9LAMI</name>
<keyword evidence="2 6" id="KW-0489">Methyltransferase</keyword>
<feature type="binding site" evidence="6">
    <location>
        <position position="61"/>
    </location>
    <ligand>
        <name>S-adenosyl-L-methionine</name>
        <dbReference type="ChEBI" id="CHEBI:59789"/>
    </ligand>
</feature>
<dbReference type="EMBL" id="JBFOLJ010000007">
    <property type="protein sequence ID" value="KAL2520504.1"/>
    <property type="molecule type" value="Genomic_DNA"/>
</dbReference>
<dbReference type="InterPro" id="IPR020596">
    <property type="entry name" value="rRNA_Ade_Mease_Trfase_CS"/>
</dbReference>
<feature type="binding site" evidence="6">
    <location>
        <position position="88"/>
    </location>
    <ligand>
        <name>S-adenosyl-L-methionine</name>
        <dbReference type="ChEBI" id="CHEBI:59789"/>
    </ligand>
</feature>
<reference evidence="10" key="1">
    <citation type="submission" date="2024-07" db="EMBL/GenBank/DDBJ databases">
        <title>Two chromosome-level genome assemblies of Korean endemic species Abeliophyllum distichum and Forsythia ovata (Oleaceae).</title>
        <authorList>
            <person name="Jang H."/>
        </authorList>
    </citation>
    <scope>NUCLEOTIDE SEQUENCE [LARGE SCALE GENOMIC DNA]</scope>
</reference>
<evidence type="ECO:0000256" key="7">
    <source>
        <dbReference type="RuleBase" id="RU362106"/>
    </source>
</evidence>
<evidence type="ECO:0000259" key="8">
    <source>
        <dbReference type="SMART" id="SM00650"/>
    </source>
</evidence>
<dbReference type="PROSITE" id="PS51689">
    <property type="entry name" value="SAM_RNA_A_N6_MT"/>
    <property type="match status" value="1"/>
</dbReference>
<dbReference type="InterPro" id="IPR011530">
    <property type="entry name" value="rRNA_adenine_dimethylase"/>
</dbReference>
<dbReference type="CDD" id="cd02440">
    <property type="entry name" value="AdoMet_MTases"/>
    <property type="match status" value="1"/>
</dbReference>
<evidence type="ECO:0000256" key="5">
    <source>
        <dbReference type="ARBA" id="ARBA00022884"/>
    </source>
</evidence>
<dbReference type="AlphaFoldDB" id="A0ABD1U663"/>
<feature type="binding site" evidence="6">
    <location>
        <position position="63"/>
    </location>
    <ligand>
        <name>S-adenosyl-L-methionine</name>
        <dbReference type="ChEBI" id="CHEBI:59789"/>
    </ligand>
</feature>
<comment type="similarity">
    <text evidence="6 7">Belongs to the class I-like SAM-binding methyltransferase superfamily. rRNA adenine N(6)-methyltransferase family.</text>
</comment>
<keyword evidence="10" id="KW-1185">Reference proteome</keyword>
<dbReference type="FunFam" id="3.40.50.150:FF:000081">
    <property type="entry name" value="rRNA adenine N(6)-methyltransferase"/>
    <property type="match status" value="1"/>
</dbReference>
<keyword evidence="3 6" id="KW-0808">Transferase</keyword>
<keyword evidence="4 6" id="KW-0949">S-adenosyl-L-methionine</keyword>
<sequence length="526" mass="59419">MIHRQKSLSKNIYNPKFIEEFFLRHLQTKSIHGDYDHIRKKNGRGGGEEGRIHLLKIRGQHLLTNPRVLESIVQTSRIKPEDTVLEIGSGTGNLTLKLLEVAKKVVAVEIDKRMVEILCKRAAEGGLRDRLNVICSDALKTDFPQFDLVVANIPYGISSPLLAKLVFGTKLNPFRSATLLLQKEFARRLLAKPGDSEFNRLSVNVKLLAEVEFIMDVSKNDFLPRPKVDSSVVKVYPKNVIPDVNLEEWWAFTRTCFNKKNKTLGATFKQKRKLVELMKLSKAQGLYEDSTHGHIHNNYENGDEKGVSGEGDSDLTLASGVSMSLFREKIIDILESGGFANERPSKLSYNELVQILCLFNQSGIYFHDKTKPEDASDSLAKYALYITWTPLPLLERMAIMTDTVPIYCSQVDSLFGPYAKVSAGGSSMIKQYLSWTAHMLTLQQEYVQLRKKRCSKTVKVKDEFDEYLFSTDVNGIGISRLIKQNDILTESNGHLQINVTVHGVNYWRQLCMARGTRFSSGPPIVT</sequence>
<dbReference type="PANTHER" id="PTHR11727:SF12">
    <property type="entry name" value="RIBOSOMAL RNA SMALL SUBUNIT METHYLTRANSFERASE, MITOCHONDRIAL"/>
    <property type="match status" value="1"/>
</dbReference>
<evidence type="ECO:0000313" key="9">
    <source>
        <dbReference type="EMBL" id="KAL2520504.1"/>
    </source>
</evidence>
<dbReference type="Gene3D" id="1.10.8.480">
    <property type="match status" value="1"/>
</dbReference>
<dbReference type="Gene3D" id="3.40.50.150">
    <property type="entry name" value="Vaccinia Virus protein VP39"/>
    <property type="match status" value="1"/>
</dbReference>
<dbReference type="GO" id="GO:0003723">
    <property type="term" value="F:RNA binding"/>
    <property type="evidence" value="ECO:0007669"/>
    <property type="project" value="UniProtKB-UniRule"/>
</dbReference>
<dbReference type="NCBIfam" id="TIGR00755">
    <property type="entry name" value="ksgA"/>
    <property type="match status" value="1"/>
</dbReference>
<dbReference type="InterPro" id="IPR001737">
    <property type="entry name" value="KsgA/Erm"/>
</dbReference>
<organism evidence="9 10">
    <name type="scientific">Forsythia ovata</name>
    <dbReference type="NCBI Taxonomy" id="205694"/>
    <lineage>
        <taxon>Eukaryota</taxon>
        <taxon>Viridiplantae</taxon>
        <taxon>Streptophyta</taxon>
        <taxon>Embryophyta</taxon>
        <taxon>Tracheophyta</taxon>
        <taxon>Spermatophyta</taxon>
        <taxon>Magnoliopsida</taxon>
        <taxon>eudicotyledons</taxon>
        <taxon>Gunneridae</taxon>
        <taxon>Pentapetalae</taxon>
        <taxon>asterids</taxon>
        <taxon>lamiids</taxon>
        <taxon>Lamiales</taxon>
        <taxon>Oleaceae</taxon>
        <taxon>Forsythieae</taxon>
        <taxon>Forsythia</taxon>
    </lineage>
</organism>
<dbReference type="GO" id="GO:0000179">
    <property type="term" value="F:rRNA (adenine-N6,N6-)-dimethyltransferase activity"/>
    <property type="evidence" value="ECO:0007669"/>
    <property type="project" value="UniProtKB-UniRule"/>
</dbReference>
<evidence type="ECO:0000256" key="2">
    <source>
        <dbReference type="ARBA" id="ARBA00022603"/>
    </source>
</evidence>
<gene>
    <name evidence="9" type="ORF">Fot_24427</name>
</gene>
<dbReference type="Proteomes" id="UP001604277">
    <property type="component" value="Unassembled WGS sequence"/>
</dbReference>
<dbReference type="PROSITE" id="PS01131">
    <property type="entry name" value="RRNA_A_DIMETH"/>
    <property type="match status" value="1"/>
</dbReference>
<dbReference type="SMART" id="SM00650">
    <property type="entry name" value="rADc"/>
    <property type="match status" value="1"/>
</dbReference>
<feature type="domain" description="Ribosomal RNA adenine methylase transferase N-terminal" evidence="8">
    <location>
        <begin position="68"/>
        <end position="239"/>
    </location>
</feature>
<dbReference type="SUPFAM" id="SSF53335">
    <property type="entry name" value="S-adenosyl-L-methionine-dependent methyltransferases"/>
    <property type="match status" value="1"/>
</dbReference>
<keyword evidence="5 6" id="KW-0694">RNA-binding</keyword>
<dbReference type="PANTHER" id="PTHR11727">
    <property type="entry name" value="DIMETHYLADENOSINE TRANSFERASE"/>
    <property type="match status" value="1"/>
</dbReference>
<feature type="binding site" evidence="6">
    <location>
        <position position="137"/>
    </location>
    <ligand>
        <name>S-adenosyl-L-methionine</name>
        <dbReference type="ChEBI" id="CHEBI:59789"/>
    </ligand>
</feature>
<dbReference type="EC" id="2.1.1.-" evidence="7"/>
<dbReference type="InterPro" id="IPR020598">
    <property type="entry name" value="rRNA_Ade_methylase_Trfase_N"/>
</dbReference>
<feature type="binding site" evidence="6">
    <location>
        <position position="109"/>
    </location>
    <ligand>
        <name>S-adenosyl-L-methionine</name>
        <dbReference type="ChEBI" id="CHEBI:59789"/>
    </ligand>
</feature>
<protein>
    <recommendedName>
        <fullName evidence="7">rRNA adenine N(6)-methyltransferase</fullName>
        <ecNumber evidence="7">2.1.1.-</ecNumber>
    </recommendedName>
</protein>
<proteinExistence type="inferred from homology"/>
<comment type="caution">
    <text evidence="9">The sequence shown here is derived from an EMBL/GenBank/DDBJ whole genome shotgun (WGS) entry which is preliminary data.</text>
</comment>
<evidence type="ECO:0000256" key="4">
    <source>
        <dbReference type="ARBA" id="ARBA00022691"/>
    </source>
</evidence>